<dbReference type="Proteomes" id="UP000006514">
    <property type="component" value="Unassembled WGS sequence"/>
</dbReference>
<keyword evidence="3" id="KW-1185">Reference proteome</keyword>
<sequence length="521" mass="57434">MPTSQLRVSAAAAWNDTGGGCTQVYTESHNPRTTSGPPAIAPRAGIRGGFAIRGSELSSNAEVIPMLVDQKLFYVCLPYISRKLYEDGQIKTNYDNMIREIKAVVGGLSPALDVGFVSYYAAEPGLPQRIAEALGRNCVQAVKETMGKNLFGRRGSLMDMPASYESYHELAHSGYYTPSSHDGHGYCTYTWVHSGVKLWSWQRLIPSHISRRADALKGFSRSALDSPGRVVDGSWFTLMLEPGDVLIQPPNIIHRVYTAERSIVQRGDFFCWHALHLAEMARHVSTLHNLVEVDKDILTTRRLAKMALSLSLGYKSSPFGVPERSLLALLRMVAPQTRHPQAAQSGSPDNTTSEYTTERLQARAFNISLRPEAEDDASDWSDLGPDAGPDLSEGSFCSPRPLDLEVRQGKFSDLLSAEIVARLYLLLLDPDSVRRYALDSYDQPGLSWDAPGPPLPCLRSLPIGAILQGMHVCLQEEIAMAPEGWDEEDISDSGSYVLDGVREYQHVAGIVKEIEKNMDVP</sequence>
<feature type="region of interest" description="Disordered" evidence="1">
    <location>
        <begin position="372"/>
        <end position="395"/>
    </location>
</feature>
<evidence type="ECO:0000313" key="2">
    <source>
        <dbReference type="EMBL" id="EJD44512.1"/>
    </source>
</evidence>
<evidence type="ECO:0000256" key="1">
    <source>
        <dbReference type="SAM" id="MobiDB-lite"/>
    </source>
</evidence>
<organism evidence="2 3">
    <name type="scientific">Auricularia subglabra (strain TFB-10046 / SS5)</name>
    <name type="common">White-rot fungus</name>
    <name type="synonym">Auricularia delicata (strain TFB10046)</name>
    <dbReference type="NCBI Taxonomy" id="717982"/>
    <lineage>
        <taxon>Eukaryota</taxon>
        <taxon>Fungi</taxon>
        <taxon>Dikarya</taxon>
        <taxon>Basidiomycota</taxon>
        <taxon>Agaricomycotina</taxon>
        <taxon>Agaricomycetes</taxon>
        <taxon>Auriculariales</taxon>
        <taxon>Auriculariaceae</taxon>
        <taxon>Auricularia</taxon>
    </lineage>
</organism>
<dbReference type="OrthoDB" id="4161428at2759"/>
<dbReference type="AlphaFoldDB" id="J0WYZ1"/>
<evidence type="ECO:0008006" key="4">
    <source>
        <dbReference type="Google" id="ProtNLM"/>
    </source>
</evidence>
<gene>
    <name evidence="2" type="ORF">AURDEDRAFT_166296</name>
</gene>
<dbReference type="Gene3D" id="2.60.120.650">
    <property type="entry name" value="Cupin"/>
    <property type="match status" value="1"/>
</dbReference>
<reference evidence="3" key="1">
    <citation type="journal article" date="2012" name="Science">
        <title>The Paleozoic origin of enzymatic lignin decomposition reconstructed from 31 fungal genomes.</title>
        <authorList>
            <person name="Floudas D."/>
            <person name="Binder M."/>
            <person name="Riley R."/>
            <person name="Barry K."/>
            <person name="Blanchette R.A."/>
            <person name="Henrissat B."/>
            <person name="Martinez A.T."/>
            <person name="Otillar R."/>
            <person name="Spatafora J.W."/>
            <person name="Yadav J.S."/>
            <person name="Aerts A."/>
            <person name="Benoit I."/>
            <person name="Boyd A."/>
            <person name="Carlson A."/>
            <person name="Copeland A."/>
            <person name="Coutinho P.M."/>
            <person name="de Vries R.P."/>
            <person name="Ferreira P."/>
            <person name="Findley K."/>
            <person name="Foster B."/>
            <person name="Gaskell J."/>
            <person name="Glotzer D."/>
            <person name="Gorecki P."/>
            <person name="Heitman J."/>
            <person name="Hesse C."/>
            <person name="Hori C."/>
            <person name="Igarashi K."/>
            <person name="Jurgens J.A."/>
            <person name="Kallen N."/>
            <person name="Kersten P."/>
            <person name="Kohler A."/>
            <person name="Kuees U."/>
            <person name="Kumar T.K.A."/>
            <person name="Kuo A."/>
            <person name="LaButti K."/>
            <person name="Larrondo L.F."/>
            <person name="Lindquist E."/>
            <person name="Ling A."/>
            <person name="Lombard V."/>
            <person name="Lucas S."/>
            <person name="Lundell T."/>
            <person name="Martin R."/>
            <person name="McLaughlin D.J."/>
            <person name="Morgenstern I."/>
            <person name="Morin E."/>
            <person name="Murat C."/>
            <person name="Nagy L.G."/>
            <person name="Nolan M."/>
            <person name="Ohm R.A."/>
            <person name="Patyshakuliyeva A."/>
            <person name="Rokas A."/>
            <person name="Ruiz-Duenas F.J."/>
            <person name="Sabat G."/>
            <person name="Salamov A."/>
            <person name="Samejima M."/>
            <person name="Schmutz J."/>
            <person name="Slot J.C."/>
            <person name="St John F."/>
            <person name="Stenlid J."/>
            <person name="Sun H."/>
            <person name="Sun S."/>
            <person name="Syed K."/>
            <person name="Tsang A."/>
            <person name="Wiebenga A."/>
            <person name="Young D."/>
            <person name="Pisabarro A."/>
            <person name="Eastwood D.C."/>
            <person name="Martin F."/>
            <person name="Cullen D."/>
            <person name="Grigoriev I.V."/>
            <person name="Hibbett D.S."/>
        </authorList>
    </citation>
    <scope>NUCLEOTIDE SEQUENCE [LARGE SCALE GENOMIC DNA]</scope>
    <source>
        <strain evidence="3">TFB10046</strain>
    </source>
</reference>
<protein>
    <recommendedName>
        <fullName evidence="4">JmjC domain-containing protein</fullName>
    </recommendedName>
</protein>
<proteinExistence type="predicted"/>
<dbReference type="EMBL" id="JH687770">
    <property type="protein sequence ID" value="EJD44512.1"/>
    <property type="molecule type" value="Genomic_DNA"/>
</dbReference>
<dbReference type="KEGG" id="adl:AURDEDRAFT_166296"/>
<dbReference type="InParanoid" id="J0WYZ1"/>
<accession>J0WYZ1</accession>
<name>J0WYZ1_AURST</name>
<evidence type="ECO:0000313" key="3">
    <source>
        <dbReference type="Proteomes" id="UP000006514"/>
    </source>
</evidence>